<dbReference type="InterPro" id="IPR008964">
    <property type="entry name" value="Invasin/intimin_cell_adhesion"/>
</dbReference>
<feature type="domain" description="Peptidase M15C" evidence="2">
    <location>
        <begin position="371"/>
        <end position="446"/>
    </location>
</feature>
<dbReference type="Gene3D" id="2.60.40.1120">
    <property type="entry name" value="Carboxypeptidase-like, regulatory domain"/>
    <property type="match status" value="1"/>
</dbReference>
<dbReference type="Proteomes" id="UP001499979">
    <property type="component" value="Unassembled WGS sequence"/>
</dbReference>
<reference evidence="4" key="1">
    <citation type="journal article" date="2019" name="Int. J. Syst. Evol. Microbiol.">
        <title>The Global Catalogue of Microorganisms (GCM) 10K type strain sequencing project: providing services to taxonomists for standard genome sequencing and annotation.</title>
        <authorList>
            <consortium name="The Broad Institute Genomics Platform"/>
            <consortium name="The Broad Institute Genome Sequencing Center for Infectious Disease"/>
            <person name="Wu L."/>
            <person name="Ma J."/>
        </authorList>
    </citation>
    <scope>NUCLEOTIDE SEQUENCE [LARGE SCALE GENOMIC DNA]</scope>
    <source>
        <strain evidence="4">JCM 11813</strain>
    </source>
</reference>
<sequence>MSLGSRLLLVLSTLALVVGSWSADVPAAQAAQESTRLSLDARPAYAGNETTLLVTLVTGAGAPVAGAQVTLERRTGGTWAPVATLTTEADGRASQPLTLERSAGDNVVRASYAGDAEHAPATRQARLELKRRSTTVVVRGPAEVTDGRSVPVNVRWTTRSGAPVEGRVSLFRALGRGPWQKVRTVRTDGGGRAEIRTTPRQDSRWRARAVRQAWVEGDLSPVHRVDNVPPGVPVRLPKAAPRPRRALPPQPHAVGAGANATVGRIPDRVWRQMTGISWHRGCPVGRAGLRLVRVNYWDYRGYARRGELVASAAAARAMGAALAEMFDRRLPVRAMYRVDRFGWGKRSRGGDDYASMAAGNTSAFNCRDVTGRPGVRSPHSYGRSLDVNTWENPYRSARGTVPNTWWQGRSHPRIAWRSRSHVVVELMARHGFRWTYGLGDTQHFDYIGSHARAMVAPRACDRYCD</sequence>
<dbReference type="InterPro" id="IPR039561">
    <property type="entry name" value="Peptidase_M15C"/>
</dbReference>
<dbReference type="SUPFAM" id="SSF49373">
    <property type="entry name" value="Invasin/intimin cell-adhesion fragments"/>
    <property type="match status" value="1"/>
</dbReference>
<dbReference type="RefSeq" id="WP_343906419.1">
    <property type="nucleotide sequence ID" value="NZ_BAAAJE010000002.1"/>
</dbReference>
<organism evidence="3 4">
    <name type="scientific">Nocardioides aquiterrae</name>
    <dbReference type="NCBI Taxonomy" id="203799"/>
    <lineage>
        <taxon>Bacteria</taxon>
        <taxon>Bacillati</taxon>
        <taxon>Actinomycetota</taxon>
        <taxon>Actinomycetes</taxon>
        <taxon>Propionibacteriales</taxon>
        <taxon>Nocardioidaceae</taxon>
        <taxon>Nocardioides</taxon>
    </lineage>
</organism>
<gene>
    <name evidence="3" type="ORF">GCM10009606_11310</name>
</gene>
<proteinExistence type="predicted"/>
<keyword evidence="4" id="KW-1185">Reference proteome</keyword>
<name>A0ABP4EYR0_9ACTN</name>
<protein>
    <recommendedName>
        <fullName evidence="2">Peptidase M15C domain-containing protein</fullName>
    </recommendedName>
</protein>
<keyword evidence="1" id="KW-0732">Signal</keyword>
<dbReference type="Gene3D" id="3.30.1380.10">
    <property type="match status" value="1"/>
</dbReference>
<dbReference type="Pfam" id="PF13539">
    <property type="entry name" value="Peptidase_M15_4"/>
    <property type="match status" value="1"/>
</dbReference>
<comment type="caution">
    <text evidence="3">The sequence shown here is derived from an EMBL/GenBank/DDBJ whole genome shotgun (WGS) entry which is preliminary data.</text>
</comment>
<evidence type="ECO:0000259" key="2">
    <source>
        <dbReference type="Pfam" id="PF13539"/>
    </source>
</evidence>
<dbReference type="InterPro" id="IPR009045">
    <property type="entry name" value="Zn_M74/Hedgehog-like"/>
</dbReference>
<feature type="chain" id="PRO_5046336521" description="Peptidase M15C domain-containing protein" evidence="1">
    <location>
        <begin position="24"/>
        <end position="465"/>
    </location>
</feature>
<dbReference type="EMBL" id="BAAAJE010000002">
    <property type="protein sequence ID" value="GAA1132849.1"/>
    <property type="molecule type" value="Genomic_DNA"/>
</dbReference>
<feature type="signal peptide" evidence="1">
    <location>
        <begin position="1"/>
        <end position="23"/>
    </location>
</feature>
<accession>A0ABP4EYR0</accession>
<evidence type="ECO:0000313" key="3">
    <source>
        <dbReference type="EMBL" id="GAA1132849.1"/>
    </source>
</evidence>
<dbReference type="SUPFAM" id="SSF55166">
    <property type="entry name" value="Hedgehog/DD-peptidase"/>
    <property type="match status" value="1"/>
</dbReference>
<evidence type="ECO:0000256" key="1">
    <source>
        <dbReference type="SAM" id="SignalP"/>
    </source>
</evidence>
<evidence type="ECO:0000313" key="4">
    <source>
        <dbReference type="Proteomes" id="UP001499979"/>
    </source>
</evidence>